<dbReference type="EMBL" id="BARU01033240">
    <property type="protein sequence ID" value="GAH65144.1"/>
    <property type="molecule type" value="Genomic_DNA"/>
</dbReference>
<reference evidence="1" key="1">
    <citation type="journal article" date="2014" name="Front. Microbiol.">
        <title>High frequency of phylogenetically diverse reductive dehalogenase-homologous genes in deep subseafloor sedimentary metagenomes.</title>
        <authorList>
            <person name="Kawai M."/>
            <person name="Futagami T."/>
            <person name="Toyoda A."/>
            <person name="Takaki Y."/>
            <person name="Nishi S."/>
            <person name="Hori S."/>
            <person name="Arai W."/>
            <person name="Tsubouchi T."/>
            <person name="Morono Y."/>
            <person name="Uchiyama I."/>
            <person name="Ito T."/>
            <person name="Fujiyama A."/>
            <person name="Inagaki F."/>
            <person name="Takami H."/>
        </authorList>
    </citation>
    <scope>NUCLEOTIDE SEQUENCE</scope>
    <source>
        <strain evidence="1">Expedition CK06-06</strain>
    </source>
</reference>
<organism evidence="1">
    <name type="scientific">marine sediment metagenome</name>
    <dbReference type="NCBI Taxonomy" id="412755"/>
    <lineage>
        <taxon>unclassified sequences</taxon>
        <taxon>metagenomes</taxon>
        <taxon>ecological metagenomes</taxon>
    </lineage>
</organism>
<feature type="non-terminal residue" evidence="1">
    <location>
        <position position="1"/>
    </location>
</feature>
<dbReference type="AlphaFoldDB" id="X1IGA3"/>
<protein>
    <submittedName>
        <fullName evidence="1">Uncharacterized protein</fullName>
    </submittedName>
</protein>
<name>X1IGA3_9ZZZZ</name>
<evidence type="ECO:0000313" key="1">
    <source>
        <dbReference type="EMBL" id="GAH65144.1"/>
    </source>
</evidence>
<sequence length="33" mass="4137">WVYSKWGNYSEVIHLQNQCPYNLSEIKYYRVVR</sequence>
<proteinExistence type="predicted"/>
<gene>
    <name evidence="1" type="ORF">S03H2_52330</name>
</gene>
<comment type="caution">
    <text evidence="1">The sequence shown here is derived from an EMBL/GenBank/DDBJ whole genome shotgun (WGS) entry which is preliminary data.</text>
</comment>
<accession>X1IGA3</accession>